<reference evidence="4 5" key="1">
    <citation type="journal article" date="2011" name="Science">
        <title>Comparative functional genomics of the fission yeasts.</title>
        <authorList>
            <person name="Rhind N."/>
            <person name="Chen Z."/>
            <person name="Yassour M."/>
            <person name="Thompson D.A."/>
            <person name="Haas B.J."/>
            <person name="Habib N."/>
            <person name="Wapinski I."/>
            <person name="Roy S."/>
            <person name="Lin M.F."/>
            <person name="Heiman D.I."/>
            <person name="Young S.K."/>
            <person name="Furuya K."/>
            <person name="Guo Y."/>
            <person name="Pidoux A."/>
            <person name="Chen H.M."/>
            <person name="Robbertse B."/>
            <person name="Goldberg J.M."/>
            <person name="Aoki K."/>
            <person name="Bayne E.H."/>
            <person name="Berlin A.M."/>
            <person name="Desjardins C.A."/>
            <person name="Dobbs E."/>
            <person name="Dukaj L."/>
            <person name="Fan L."/>
            <person name="FitzGerald M.G."/>
            <person name="French C."/>
            <person name="Gujja S."/>
            <person name="Hansen K."/>
            <person name="Keifenheim D."/>
            <person name="Levin J.Z."/>
            <person name="Mosher R.A."/>
            <person name="Mueller C.A."/>
            <person name="Pfiffner J."/>
            <person name="Priest M."/>
            <person name="Russ C."/>
            <person name="Smialowska A."/>
            <person name="Swoboda P."/>
            <person name="Sykes S.M."/>
            <person name="Vaughn M."/>
            <person name="Vengrova S."/>
            <person name="Yoder R."/>
            <person name="Zeng Q."/>
            <person name="Allshire R."/>
            <person name="Baulcombe D."/>
            <person name="Birren B.W."/>
            <person name="Brown W."/>
            <person name="Ekwall K."/>
            <person name="Kellis M."/>
            <person name="Leatherwood J."/>
            <person name="Levin H."/>
            <person name="Margalit H."/>
            <person name="Martienssen R."/>
            <person name="Nieduszynski C.A."/>
            <person name="Spatafora J.W."/>
            <person name="Friedman N."/>
            <person name="Dalgaard J.Z."/>
            <person name="Baumann P."/>
            <person name="Niki H."/>
            <person name="Regev A."/>
            <person name="Nusbaum C."/>
        </authorList>
    </citation>
    <scope>NUCLEOTIDE SEQUENCE [LARGE SCALE GENOMIC DNA]</scope>
    <source>
        <strain evidence="5">yFS286</strain>
    </source>
</reference>
<keyword evidence="3" id="KW-0175">Coiled coil</keyword>
<dbReference type="EMBL" id="KE503206">
    <property type="protein sequence ID" value="EPX74996.1"/>
    <property type="molecule type" value="Genomic_DNA"/>
</dbReference>
<dbReference type="GO" id="GO:0016272">
    <property type="term" value="C:prefoldin complex"/>
    <property type="evidence" value="ECO:0007669"/>
    <property type="project" value="InterPro"/>
</dbReference>
<dbReference type="GeneID" id="25031451"/>
<sequence>MTEQISRQQYLQNQYNAYKSQLQQIAQKIVDLETDADEHKLVNETLKPLDKDRRCFRMIHGVLVEQTVETVMPALQTNQEGIRKAMDALLEQYKELETQFTKFQKDNKIQVVRQ</sequence>
<dbReference type="VEuPathDB" id="FungiDB:SOCG_02474"/>
<dbReference type="FunFam" id="1.10.287.370:FF:000002">
    <property type="entry name" value="Prefoldin subunit 2"/>
    <property type="match status" value="1"/>
</dbReference>
<dbReference type="eggNOG" id="KOG4098">
    <property type="taxonomic scope" value="Eukaryota"/>
</dbReference>
<dbReference type="OMA" id="CFKMIGG"/>
<dbReference type="GO" id="GO:0051082">
    <property type="term" value="F:unfolded protein binding"/>
    <property type="evidence" value="ECO:0007669"/>
    <property type="project" value="InterPro"/>
</dbReference>
<keyword evidence="5" id="KW-1185">Reference proteome</keyword>
<gene>
    <name evidence="4" type="ORF">SOCG_02474</name>
</gene>
<dbReference type="RefSeq" id="XP_013016421.1">
    <property type="nucleotide sequence ID" value="XM_013160967.1"/>
</dbReference>
<keyword evidence="2" id="KW-0143">Chaperone</keyword>
<accession>S9Q143</accession>
<dbReference type="SUPFAM" id="SSF46579">
    <property type="entry name" value="Prefoldin"/>
    <property type="match status" value="1"/>
</dbReference>
<dbReference type="CDD" id="cd23163">
    <property type="entry name" value="Prefoldin_2"/>
    <property type="match status" value="1"/>
</dbReference>
<protein>
    <submittedName>
        <fullName evidence="4">Prefoldin subunit 2</fullName>
    </submittedName>
</protein>
<feature type="coiled-coil region" evidence="3">
    <location>
        <begin position="79"/>
        <end position="106"/>
    </location>
</feature>
<dbReference type="Proteomes" id="UP000016088">
    <property type="component" value="Unassembled WGS sequence"/>
</dbReference>
<dbReference type="Pfam" id="PF01920">
    <property type="entry name" value="Prefoldin_2"/>
    <property type="match status" value="1"/>
</dbReference>
<evidence type="ECO:0000256" key="3">
    <source>
        <dbReference type="SAM" id="Coils"/>
    </source>
</evidence>
<dbReference type="Gene3D" id="1.10.287.370">
    <property type="match status" value="1"/>
</dbReference>
<evidence type="ECO:0000313" key="4">
    <source>
        <dbReference type="EMBL" id="EPX74996.1"/>
    </source>
</evidence>
<dbReference type="GO" id="GO:0006457">
    <property type="term" value="P:protein folding"/>
    <property type="evidence" value="ECO:0007669"/>
    <property type="project" value="InterPro"/>
</dbReference>
<evidence type="ECO:0000313" key="5">
    <source>
        <dbReference type="Proteomes" id="UP000016088"/>
    </source>
</evidence>
<comment type="similarity">
    <text evidence="1">Belongs to the prefoldin subunit beta family.</text>
</comment>
<dbReference type="InterPro" id="IPR027235">
    <property type="entry name" value="PFD2"/>
</dbReference>
<dbReference type="InterPro" id="IPR009053">
    <property type="entry name" value="Prefoldin"/>
</dbReference>
<organism evidence="4 5">
    <name type="scientific">Schizosaccharomyces octosporus (strain yFS286)</name>
    <name type="common">Fission yeast</name>
    <name type="synonym">Octosporomyces octosporus</name>
    <dbReference type="NCBI Taxonomy" id="483514"/>
    <lineage>
        <taxon>Eukaryota</taxon>
        <taxon>Fungi</taxon>
        <taxon>Dikarya</taxon>
        <taxon>Ascomycota</taxon>
        <taxon>Taphrinomycotina</taxon>
        <taxon>Schizosaccharomycetes</taxon>
        <taxon>Schizosaccharomycetales</taxon>
        <taxon>Schizosaccharomycetaceae</taxon>
        <taxon>Schizosaccharomyces</taxon>
    </lineage>
</organism>
<name>S9Q143_SCHOY</name>
<dbReference type="InterPro" id="IPR002777">
    <property type="entry name" value="PFD_beta-like"/>
</dbReference>
<evidence type="ECO:0000256" key="2">
    <source>
        <dbReference type="ARBA" id="ARBA00023186"/>
    </source>
</evidence>
<dbReference type="HOGENOM" id="CLU_113004_1_0_1"/>
<evidence type="ECO:0000256" key="1">
    <source>
        <dbReference type="ARBA" id="ARBA00008045"/>
    </source>
</evidence>
<proteinExistence type="inferred from homology"/>
<dbReference type="AlphaFoldDB" id="S9Q143"/>
<dbReference type="PANTHER" id="PTHR13303">
    <property type="entry name" value="PREFOLDIN SUBUNIT 2"/>
    <property type="match status" value="1"/>
</dbReference>
<dbReference type="OrthoDB" id="448954at2759"/>